<dbReference type="NCBIfam" id="TIGR01081">
    <property type="entry name" value="mpl"/>
    <property type="match status" value="1"/>
</dbReference>
<reference evidence="13" key="1">
    <citation type="submission" date="2022-11" db="EMBL/GenBank/DDBJ databases">
        <title>Parathalassolutuus dongxingensis gen. nov., sp. nov., a novel member of family Oceanospirillaceae isolated from a coastal shrimp pond in Guangxi, China.</title>
        <authorList>
            <person name="Chen H."/>
        </authorList>
    </citation>
    <scope>NUCLEOTIDE SEQUENCE</scope>
    <source>
        <strain evidence="13">G-43</strain>
    </source>
</reference>
<dbReference type="InterPro" id="IPR013221">
    <property type="entry name" value="Mur_ligase_cen"/>
</dbReference>
<dbReference type="EC" id="6.3.2.45" evidence="9"/>
<keyword evidence="7 9" id="KW-0131">Cell cycle</keyword>
<evidence type="ECO:0000256" key="1">
    <source>
        <dbReference type="ARBA" id="ARBA00022598"/>
    </source>
</evidence>
<dbReference type="SUPFAM" id="SSF53623">
    <property type="entry name" value="MurD-like peptide ligases, catalytic domain"/>
    <property type="match status" value="1"/>
</dbReference>
<evidence type="ECO:0000256" key="2">
    <source>
        <dbReference type="ARBA" id="ARBA00022618"/>
    </source>
</evidence>
<feature type="binding site" evidence="9">
    <location>
        <begin position="114"/>
        <end position="120"/>
    </location>
    <ligand>
        <name>ATP</name>
        <dbReference type="ChEBI" id="CHEBI:30616"/>
    </ligand>
</feature>
<dbReference type="GO" id="GO:0106418">
    <property type="term" value="F:UDP-N-acetylmuramate-L-alanyl-gamma-D-glutamyl-meso-2,6-diaminoheptanedioate ligase activity"/>
    <property type="evidence" value="ECO:0007669"/>
    <property type="project" value="UniProtKB-EC"/>
</dbReference>
<comment type="similarity">
    <text evidence="9">Belongs to the MurCDEF family. Mpl subfamily.</text>
</comment>
<protein>
    <recommendedName>
        <fullName evidence="9">UDP-N-acetylmuramate--L-alanyl-gamma-D-glutamyl-meso-2,6-diaminoheptandioate ligase</fullName>
        <ecNumber evidence="9">6.3.2.45</ecNumber>
    </recommendedName>
    <alternativeName>
        <fullName evidence="9">Murein peptide ligase</fullName>
    </alternativeName>
    <alternativeName>
        <fullName evidence="9">UDP-N-acetylmuramate:L-alanyl-gamma-D-glutamyl-meso-diaminopimelate ligase</fullName>
    </alternativeName>
</protein>
<dbReference type="InterPro" id="IPR036615">
    <property type="entry name" value="Mur_ligase_C_dom_sf"/>
</dbReference>
<dbReference type="GO" id="GO:0008360">
    <property type="term" value="P:regulation of cell shape"/>
    <property type="evidence" value="ECO:0007669"/>
    <property type="project" value="UniProtKB-KW"/>
</dbReference>
<keyword evidence="9" id="KW-0460">Magnesium</keyword>
<comment type="catalytic activity">
    <reaction evidence="9">
        <text>UDP-N-acetyl-alpha-D-muramate + L-alanyl-gamma-D-glutamyl-meso-2,6-diaminopimelate + ATP = UDP-N-acetyl-alpha-D-muramoyl-L-alanyl-gamma-D-glutamyl-meso-2,6-diaminopimelate + ADP + phosphate + H(+)</text>
        <dbReference type="Rhea" id="RHEA:29563"/>
        <dbReference type="ChEBI" id="CHEBI:15378"/>
        <dbReference type="ChEBI" id="CHEBI:30616"/>
        <dbReference type="ChEBI" id="CHEBI:43474"/>
        <dbReference type="ChEBI" id="CHEBI:61401"/>
        <dbReference type="ChEBI" id="CHEBI:70757"/>
        <dbReference type="ChEBI" id="CHEBI:83905"/>
        <dbReference type="ChEBI" id="CHEBI:456216"/>
        <dbReference type="EC" id="6.3.2.45"/>
    </reaction>
</comment>
<keyword evidence="5 9" id="KW-0133">Cell shape</keyword>
<dbReference type="Pfam" id="PF08245">
    <property type="entry name" value="Mur_ligase_M"/>
    <property type="match status" value="1"/>
</dbReference>
<evidence type="ECO:0000259" key="12">
    <source>
        <dbReference type="Pfam" id="PF08245"/>
    </source>
</evidence>
<dbReference type="InterPro" id="IPR000713">
    <property type="entry name" value="Mur_ligase_N"/>
</dbReference>
<dbReference type="InterPro" id="IPR005757">
    <property type="entry name" value="Mpl"/>
</dbReference>
<comment type="pathway">
    <text evidence="9">Cell wall biogenesis; peptidoglycan recycling.</text>
</comment>
<evidence type="ECO:0000256" key="8">
    <source>
        <dbReference type="ARBA" id="ARBA00023316"/>
    </source>
</evidence>
<evidence type="ECO:0000256" key="4">
    <source>
        <dbReference type="ARBA" id="ARBA00022840"/>
    </source>
</evidence>
<keyword evidence="1 9" id="KW-0436">Ligase</keyword>
<dbReference type="InterPro" id="IPR004101">
    <property type="entry name" value="Mur_ligase_C"/>
</dbReference>
<keyword evidence="14" id="KW-1185">Reference proteome</keyword>
<feature type="domain" description="Mur ligase N-terminal catalytic" evidence="10">
    <location>
        <begin position="7"/>
        <end position="101"/>
    </location>
</feature>
<evidence type="ECO:0000259" key="10">
    <source>
        <dbReference type="Pfam" id="PF01225"/>
    </source>
</evidence>
<evidence type="ECO:0000256" key="5">
    <source>
        <dbReference type="ARBA" id="ARBA00022960"/>
    </source>
</evidence>
<comment type="caution">
    <text evidence="13">The sequence shown here is derived from an EMBL/GenBank/DDBJ whole genome shotgun (WGS) entry which is preliminary data.</text>
</comment>
<dbReference type="Proteomes" id="UP001150830">
    <property type="component" value="Unassembled WGS sequence"/>
</dbReference>
<dbReference type="GO" id="GO:0009252">
    <property type="term" value="P:peptidoglycan biosynthetic process"/>
    <property type="evidence" value="ECO:0007669"/>
    <property type="project" value="UniProtKB-UniRule"/>
</dbReference>
<evidence type="ECO:0000259" key="11">
    <source>
        <dbReference type="Pfam" id="PF02875"/>
    </source>
</evidence>
<dbReference type="Pfam" id="PF02875">
    <property type="entry name" value="Mur_ligase_C"/>
    <property type="match status" value="1"/>
</dbReference>
<keyword evidence="2 9" id="KW-0132">Cell division</keyword>
<evidence type="ECO:0000313" key="14">
    <source>
        <dbReference type="Proteomes" id="UP001150830"/>
    </source>
</evidence>
<proteinExistence type="inferred from homology"/>
<comment type="function">
    <text evidence="9">Reutilizes the intact tripeptide L-alanyl-gamma-D-glutamyl-meso-diaminopimelate by linking it to UDP-N-acetylmuramate.</text>
</comment>
<dbReference type="PANTHER" id="PTHR43445:SF5">
    <property type="entry name" value="UDP-N-ACETYLMURAMATE--L-ALANYL-GAMMA-D-GLUTAMYL-MESO-2,6-DIAMINOHEPTANDIOATE LIGASE"/>
    <property type="match status" value="1"/>
</dbReference>
<comment type="cofactor">
    <cofactor evidence="9">
        <name>Mg(2+)</name>
        <dbReference type="ChEBI" id="CHEBI:18420"/>
    </cofactor>
</comment>
<keyword evidence="6 9" id="KW-0573">Peptidoglycan synthesis</keyword>
<dbReference type="Gene3D" id="3.40.1190.10">
    <property type="entry name" value="Mur-like, catalytic domain"/>
    <property type="match status" value="1"/>
</dbReference>
<dbReference type="InterPro" id="IPR050061">
    <property type="entry name" value="MurCDEF_pg_biosynth"/>
</dbReference>
<feature type="domain" description="Mur ligase C-terminal" evidence="11">
    <location>
        <begin position="317"/>
        <end position="438"/>
    </location>
</feature>
<feature type="domain" description="Mur ligase central" evidence="12">
    <location>
        <begin position="112"/>
        <end position="295"/>
    </location>
</feature>
<accession>A0A9X3IR44</accession>
<evidence type="ECO:0000256" key="7">
    <source>
        <dbReference type="ARBA" id="ARBA00023306"/>
    </source>
</evidence>
<dbReference type="Pfam" id="PF01225">
    <property type="entry name" value="Mur_ligase"/>
    <property type="match status" value="1"/>
</dbReference>
<dbReference type="SUPFAM" id="SSF53244">
    <property type="entry name" value="MurD-like peptide ligases, peptide-binding domain"/>
    <property type="match status" value="1"/>
</dbReference>
<dbReference type="RefSeq" id="WP_283172677.1">
    <property type="nucleotide sequence ID" value="NZ_JAPNOA010000016.1"/>
</dbReference>
<dbReference type="Gene3D" id="3.90.190.20">
    <property type="entry name" value="Mur ligase, C-terminal domain"/>
    <property type="match status" value="1"/>
</dbReference>
<dbReference type="GO" id="GO:0071555">
    <property type="term" value="P:cell wall organization"/>
    <property type="evidence" value="ECO:0007669"/>
    <property type="project" value="UniProtKB-KW"/>
</dbReference>
<dbReference type="PANTHER" id="PTHR43445">
    <property type="entry name" value="UDP-N-ACETYLMURAMATE--L-ALANINE LIGASE-RELATED"/>
    <property type="match status" value="1"/>
</dbReference>
<dbReference type="EMBL" id="JAPNOA010000016">
    <property type="protein sequence ID" value="MCY0964461.1"/>
    <property type="molecule type" value="Genomic_DNA"/>
</dbReference>
<dbReference type="Gene3D" id="3.40.50.720">
    <property type="entry name" value="NAD(P)-binding Rossmann-like Domain"/>
    <property type="match status" value="1"/>
</dbReference>
<organism evidence="13 14">
    <name type="scientific">Parathalassolituus penaei</name>
    <dbReference type="NCBI Taxonomy" id="2997323"/>
    <lineage>
        <taxon>Bacteria</taxon>
        <taxon>Pseudomonadati</taxon>
        <taxon>Pseudomonadota</taxon>
        <taxon>Gammaproteobacteria</taxon>
        <taxon>Oceanospirillales</taxon>
        <taxon>Oceanospirillaceae</taxon>
        <taxon>Parathalassolituus</taxon>
    </lineage>
</organism>
<evidence type="ECO:0000256" key="6">
    <source>
        <dbReference type="ARBA" id="ARBA00022984"/>
    </source>
</evidence>
<sequence>MQDTKRLHILGICGTFMGSLAQLARELGHQVSGSDAGVYPPMCDQLAAAGIELTSGYDPSGIPEDVDEVIIGNAMSRGNPSVEYVLERGIPYTSGPEWLRREVLQSRWVLAVAGTHGKTTTSSMVAWILEDVGMAPGFLIGGVPGNFPTSARLGQTHFFVIEADEYDTAFFDKRSKFLHYLPRTLIANNLEYDHADIFPDLEAIERQFQHLMRLVPASGRVVLPAGEAALERVLDKGRWFDVERFGAEQDWSYQLLAADGSAFAFCYQGGGQAEVRWGLTGLHNVRNACAAILAARHVGIHPAQAAKALCDFRAARRRMELLADHDGIRVYDDFAHHPTAIATTLEGFRASLAAGTRVLAVLEPRSNTMKAGVHKDSLATSVAAADHSLWLQPSGLGWSLQQVADACGGECLETAEAVLASLKAQTQPGDQVIFMSNGGFAGLPARFAEWIANGRPL</sequence>
<name>A0A9X3IR44_9GAMM</name>
<evidence type="ECO:0000256" key="3">
    <source>
        <dbReference type="ARBA" id="ARBA00022741"/>
    </source>
</evidence>
<dbReference type="HAMAP" id="MF_02020">
    <property type="entry name" value="Mpl"/>
    <property type="match status" value="1"/>
</dbReference>
<gene>
    <name evidence="9 13" type="primary">mpl</name>
    <name evidence="13" type="ORF">OUO13_04615</name>
</gene>
<evidence type="ECO:0000313" key="13">
    <source>
        <dbReference type="EMBL" id="MCY0964461.1"/>
    </source>
</evidence>
<keyword evidence="3 9" id="KW-0547">Nucleotide-binding</keyword>
<evidence type="ECO:0000256" key="9">
    <source>
        <dbReference type="HAMAP-Rule" id="MF_02020"/>
    </source>
</evidence>
<dbReference type="InterPro" id="IPR036565">
    <property type="entry name" value="Mur-like_cat_sf"/>
</dbReference>
<dbReference type="GO" id="GO:0009254">
    <property type="term" value="P:peptidoglycan turnover"/>
    <property type="evidence" value="ECO:0007669"/>
    <property type="project" value="UniProtKB-UniRule"/>
</dbReference>
<keyword evidence="4 9" id="KW-0067">ATP-binding</keyword>
<dbReference type="SUPFAM" id="SSF51984">
    <property type="entry name" value="MurCD N-terminal domain"/>
    <property type="match status" value="1"/>
</dbReference>
<dbReference type="AlphaFoldDB" id="A0A9X3IR44"/>
<keyword evidence="8 9" id="KW-0961">Cell wall biogenesis/degradation</keyword>
<dbReference type="GO" id="GO:0005524">
    <property type="term" value="F:ATP binding"/>
    <property type="evidence" value="ECO:0007669"/>
    <property type="project" value="UniProtKB-UniRule"/>
</dbReference>
<dbReference type="GO" id="GO:0051301">
    <property type="term" value="P:cell division"/>
    <property type="evidence" value="ECO:0007669"/>
    <property type="project" value="UniProtKB-KW"/>
</dbReference>